<dbReference type="Proteomes" id="UP001107558">
    <property type="component" value="Chromosome 3"/>
</dbReference>
<evidence type="ECO:0000256" key="1">
    <source>
        <dbReference type="ARBA" id="ARBA00000829"/>
    </source>
</evidence>
<dbReference type="OrthoDB" id="2866996at2759"/>
<evidence type="ECO:0000259" key="8">
    <source>
        <dbReference type="Pfam" id="PF17786"/>
    </source>
</evidence>
<reference evidence="10" key="1">
    <citation type="submission" date="2021-03" db="EMBL/GenBank/DDBJ databases">
        <title>Chromosome level genome of the anhydrobiotic midge Polypedilum vanderplanki.</title>
        <authorList>
            <person name="Yoshida Y."/>
            <person name="Kikawada T."/>
            <person name="Gusev O."/>
        </authorList>
    </citation>
    <scope>NUCLEOTIDE SEQUENCE</scope>
    <source>
        <strain evidence="10">NIAS01</strain>
        <tissue evidence="10">Whole body or cell culture</tissue>
    </source>
</reference>
<dbReference type="InterPro" id="IPR054593">
    <property type="entry name" value="Beta-mannosidase-like_N2"/>
</dbReference>
<keyword evidence="5" id="KW-0378">Hydrolase</keyword>
<comment type="caution">
    <text evidence="10">The sequence shown here is derived from an EMBL/GenBank/DDBJ whole genome shotgun (WGS) entry which is preliminary data.</text>
</comment>
<dbReference type="InterPro" id="IPR013783">
    <property type="entry name" value="Ig-like_fold"/>
</dbReference>
<protein>
    <recommendedName>
        <fullName evidence="3">beta-mannosidase</fullName>
        <ecNumber evidence="3">3.2.1.25</ecNumber>
    </recommendedName>
</protein>
<dbReference type="GO" id="GO:0006516">
    <property type="term" value="P:glycoprotein catabolic process"/>
    <property type="evidence" value="ECO:0007669"/>
    <property type="project" value="TreeGrafter"/>
</dbReference>
<dbReference type="Gene3D" id="2.60.40.10">
    <property type="entry name" value="Immunoglobulins"/>
    <property type="match status" value="2"/>
</dbReference>
<dbReference type="AlphaFoldDB" id="A0A9J6BPS5"/>
<feature type="domain" description="Beta-mannosidase-like galactose-binding" evidence="9">
    <location>
        <begin position="67"/>
        <end position="135"/>
    </location>
</feature>
<sequence>MRIAILFLISACLLLHGTEAISVPLRNDWILKNDERDIEIKNIQIPSGIFSDLEAANITESILFSYNDGKNHLIIKFQSPVEAAKKITKTLQYSIPPECPPKIYNGECHMNLLRKMQSSFAWDWGLAAPSMGIWRNVEIEIYDSINIRDITYELSKISEPALEEGDVCEEDWIINFKIFVESGIQNAHVKGALIYELSGISGPYTQHMDFKTNKNGEGILKVTIRVKTTDVNYWWPNGFGKQNLYQFKVKWKDERANDVSFHTKLYYFAEKSINLGFRTIELVQDRMDNGLSFYFRINGIDIFMKGSNWIPAHILPEKLEDTTAVKELLQAARDANLLMLRIWGGGVYESDYFYNLADEYGILIWQDMMFACAMYPADEKFLKSVKTEIRHQIRRIQHHPSIALFADNNENEVALRQGWYATGSNYSLYASDYNKLYVKTITKELMSIDNNRPILTSSPSNGAWIQDKDKFGISVDPQNQHFGDIHFYPIGTNSWHSQSFHQARFASEYGFQSFPQGWKDVVKQNESILELIQHRQHHPMRNSLIIALVQENIKVEFNKLEWEDQVYLSQISQAIALKIETEVYRKGRGNFMNTMGALYWQLNDVWTAPSWSSIEFNGNFKIVHFWITQVFAPLSIITHVNAMNKLTIYGVSDEINVQVKKMTVKMNVFKWNSFNIIDVLEWKFDMQPNSVTEVTNLEISKYLHDKNFNVRECLLMFYLYDDSDHITAIANNFIFPGTYQNLSISDPNLRFTFSSNKCENGKHRTSIEIKIDTPAVFVYITFNHKNIKKYRLSNNGFIQISSIQNVELAFDNPNCQWNITNDALNIKTLNKYLS</sequence>
<comment type="catalytic activity">
    <reaction evidence="1">
        <text>Hydrolysis of terminal, non-reducing beta-D-mannose residues in beta-D-mannosides.</text>
        <dbReference type="EC" id="3.2.1.25"/>
    </reaction>
</comment>
<comment type="pathway">
    <text evidence="2">Glycan metabolism; N-glycan degradation.</text>
</comment>
<evidence type="ECO:0000259" key="9">
    <source>
        <dbReference type="Pfam" id="PF22666"/>
    </source>
</evidence>
<evidence type="ECO:0000256" key="4">
    <source>
        <dbReference type="ARBA" id="ARBA00022729"/>
    </source>
</evidence>
<dbReference type="EMBL" id="JADBJN010000003">
    <property type="protein sequence ID" value="KAG5671762.1"/>
    <property type="molecule type" value="Genomic_DNA"/>
</dbReference>
<dbReference type="PANTHER" id="PTHR43730">
    <property type="entry name" value="BETA-MANNOSIDASE"/>
    <property type="match status" value="1"/>
</dbReference>
<evidence type="ECO:0000256" key="3">
    <source>
        <dbReference type="ARBA" id="ARBA00012754"/>
    </source>
</evidence>
<dbReference type="Gene3D" id="3.20.20.80">
    <property type="entry name" value="Glycosidases"/>
    <property type="match status" value="1"/>
</dbReference>
<dbReference type="Gene3D" id="2.60.120.260">
    <property type="entry name" value="Galactose-binding domain-like"/>
    <property type="match status" value="1"/>
</dbReference>
<gene>
    <name evidence="10" type="ORF">PVAND_001941</name>
</gene>
<dbReference type="InterPro" id="IPR017853">
    <property type="entry name" value="GH"/>
</dbReference>
<dbReference type="SUPFAM" id="SSF49785">
    <property type="entry name" value="Galactose-binding domain-like"/>
    <property type="match status" value="1"/>
</dbReference>
<evidence type="ECO:0000256" key="6">
    <source>
        <dbReference type="ARBA" id="ARBA00023295"/>
    </source>
</evidence>
<dbReference type="SUPFAM" id="SSF51445">
    <property type="entry name" value="(Trans)glycosidases"/>
    <property type="match status" value="1"/>
</dbReference>
<keyword evidence="4 7" id="KW-0732">Signal</keyword>
<dbReference type="InterPro" id="IPR008979">
    <property type="entry name" value="Galactose-bd-like_sf"/>
</dbReference>
<feature type="domain" description="Mannosidase Ig/CBM-like" evidence="8">
    <location>
        <begin position="645"/>
        <end position="734"/>
    </location>
</feature>
<evidence type="ECO:0000313" key="10">
    <source>
        <dbReference type="EMBL" id="KAG5671762.1"/>
    </source>
</evidence>
<dbReference type="InterPro" id="IPR041447">
    <property type="entry name" value="Mannosidase_ig"/>
</dbReference>
<feature type="signal peptide" evidence="7">
    <location>
        <begin position="1"/>
        <end position="20"/>
    </location>
</feature>
<evidence type="ECO:0000313" key="11">
    <source>
        <dbReference type="Proteomes" id="UP001107558"/>
    </source>
</evidence>
<organism evidence="10 11">
    <name type="scientific">Polypedilum vanderplanki</name>
    <name type="common">Sleeping chironomid midge</name>
    <dbReference type="NCBI Taxonomy" id="319348"/>
    <lineage>
        <taxon>Eukaryota</taxon>
        <taxon>Metazoa</taxon>
        <taxon>Ecdysozoa</taxon>
        <taxon>Arthropoda</taxon>
        <taxon>Hexapoda</taxon>
        <taxon>Insecta</taxon>
        <taxon>Pterygota</taxon>
        <taxon>Neoptera</taxon>
        <taxon>Endopterygota</taxon>
        <taxon>Diptera</taxon>
        <taxon>Nematocera</taxon>
        <taxon>Chironomoidea</taxon>
        <taxon>Chironomidae</taxon>
        <taxon>Chironominae</taxon>
        <taxon>Polypedilum</taxon>
        <taxon>Polypedilum</taxon>
    </lineage>
</organism>
<keyword evidence="11" id="KW-1185">Reference proteome</keyword>
<evidence type="ECO:0000256" key="2">
    <source>
        <dbReference type="ARBA" id="ARBA00004740"/>
    </source>
</evidence>
<accession>A0A9J6BPS5</accession>
<dbReference type="SUPFAM" id="SSF49303">
    <property type="entry name" value="beta-Galactosidase/glucuronidase domain"/>
    <property type="match status" value="1"/>
</dbReference>
<keyword evidence="6" id="KW-0326">Glycosidase</keyword>
<dbReference type="InterPro" id="IPR036156">
    <property type="entry name" value="Beta-gal/glucu_dom_sf"/>
</dbReference>
<evidence type="ECO:0000256" key="7">
    <source>
        <dbReference type="SAM" id="SignalP"/>
    </source>
</evidence>
<dbReference type="GO" id="GO:0004567">
    <property type="term" value="F:beta-mannosidase activity"/>
    <property type="evidence" value="ECO:0007669"/>
    <property type="project" value="UniProtKB-EC"/>
</dbReference>
<dbReference type="InterPro" id="IPR050887">
    <property type="entry name" value="Beta-mannosidase_GH2"/>
</dbReference>
<dbReference type="PANTHER" id="PTHR43730:SF1">
    <property type="entry name" value="BETA-MANNOSIDASE"/>
    <property type="match status" value="1"/>
</dbReference>
<name>A0A9J6BPS5_POLVA</name>
<dbReference type="FunFam" id="3.20.20.80:FF:000050">
    <property type="entry name" value="Beta-mannosidase B"/>
    <property type="match status" value="1"/>
</dbReference>
<dbReference type="Pfam" id="PF22666">
    <property type="entry name" value="Glyco_hydro_2_N2"/>
    <property type="match status" value="1"/>
</dbReference>
<dbReference type="Pfam" id="PF17786">
    <property type="entry name" value="Mannosidase_ig"/>
    <property type="match status" value="1"/>
</dbReference>
<dbReference type="EC" id="3.2.1.25" evidence="3"/>
<proteinExistence type="predicted"/>
<feature type="chain" id="PRO_5039955073" description="beta-mannosidase" evidence="7">
    <location>
        <begin position="21"/>
        <end position="834"/>
    </location>
</feature>
<evidence type="ECO:0000256" key="5">
    <source>
        <dbReference type="ARBA" id="ARBA00022801"/>
    </source>
</evidence>